<dbReference type="Pfam" id="PF05368">
    <property type="entry name" value="NmrA"/>
    <property type="match status" value="1"/>
</dbReference>
<dbReference type="PANTHER" id="PTHR42748:SF7">
    <property type="entry name" value="NMRA LIKE REDOX SENSOR 1-RELATED"/>
    <property type="match status" value="1"/>
</dbReference>
<organism evidence="6 9">
    <name type="scientific">Didymodactylos carnosus</name>
    <dbReference type="NCBI Taxonomy" id="1234261"/>
    <lineage>
        <taxon>Eukaryota</taxon>
        <taxon>Metazoa</taxon>
        <taxon>Spiralia</taxon>
        <taxon>Gnathifera</taxon>
        <taxon>Rotifera</taxon>
        <taxon>Eurotatoria</taxon>
        <taxon>Bdelloidea</taxon>
        <taxon>Philodinida</taxon>
        <taxon>Philodinidae</taxon>
        <taxon>Didymodactylos</taxon>
    </lineage>
</organism>
<evidence type="ECO:0000259" key="4">
    <source>
        <dbReference type="Pfam" id="PF05368"/>
    </source>
</evidence>
<evidence type="ECO:0000313" key="6">
    <source>
        <dbReference type="EMBL" id="CAF1369383.1"/>
    </source>
</evidence>
<evidence type="ECO:0000256" key="3">
    <source>
        <dbReference type="ARBA" id="ARBA00040296"/>
    </source>
</evidence>
<dbReference type="EMBL" id="CAJOBA010037934">
    <property type="protein sequence ID" value="CAF4051706.1"/>
    <property type="molecule type" value="Genomic_DNA"/>
</dbReference>
<dbReference type="Gene3D" id="3.40.50.720">
    <property type="entry name" value="NAD(P)-binding Rossmann-like Domain"/>
    <property type="match status" value="1"/>
</dbReference>
<keyword evidence="9" id="KW-1185">Reference proteome</keyword>
<gene>
    <name evidence="6" type="ORF">GPM918_LOCUS31778</name>
    <name evidence="5" type="ORF">OVA965_LOCUS25961</name>
    <name evidence="8" type="ORF">SRO942_LOCUS32426</name>
    <name evidence="7" type="ORF">TMI583_LOCUS26698</name>
</gene>
<reference evidence="6" key="1">
    <citation type="submission" date="2021-02" db="EMBL/GenBank/DDBJ databases">
        <authorList>
            <person name="Nowell W R."/>
        </authorList>
    </citation>
    <scope>NUCLEOTIDE SEQUENCE</scope>
</reference>
<evidence type="ECO:0000313" key="5">
    <source>
        <dbReference type="EMBL" id="CAF1244064.1"/>
    </source>
</evidence>
<evidence type="ECO:0000313" key="8">
    <source>
        <dbReference type="EMBL" id="CAF4254153.1"/>
    </source>
</evidence>
<dbReference type="InterPro" id="IPR036291">
    <property type="entry name" value="NAD(P)-bd_dom_sf"/>
</dbReference>
<dbReference type="Proteomes" id="UP000677228">
    <property type="component" value="Unassembled WGS sequence"/>
</dbReference>
<feature type="domain" description="NmrA-like" evidence="4">
    <location>
        <begin position="1"/>
        <end position="143"/>
    </location>
</feature>
<dbReference type="EMBL" id="CAJNOK010016381">
    <property type="protein sequence ID" value="CAF1244064.1"/>
    <property type="molecule type" value="Genomic_DNA"/>
</dbReference>
<dbReference type="SUPFAM" id="SSF51735">
    <property type="entry name" value="NAD(P)-binding Rossmann-fold domains"/>
    <property type="match status" value="1"/>
</dbReference>
<dbReference type="Proteomes" id="UP000682733">
    <property type="component" value="Unassembled WGS sequence"/>
</dbReference>
<dbReference type="OrthoDB" id="300709at2759"/>
<protein>
    <recommendedName>
        <fullName evidence="3">NmrA-like family domain-containing protein 1</fullName>
    </recommendedName>
</protein>
<dbReference type="InterPro" id="IPR051164">
    <property type="entry name" value="NmrA-like_oxidored"/>
</dbReference>
<dbReference type="PANTHER" id="PTHR42748">
    <property type="entry name" value="NITROGEN METABOLITE REPRESSION PROTEIN NMRA FAMILY MEMBER"/>
    <property type="match status" value="1"/>
</dbReference>
<proteinExistence type="inferred from homology"/>
<dbReference type="Proteomes" id="UP000663829">
    <property type="component" value="Unassembled WGS sequence"/>
</dbReference>
<dbReference type="Proteomes" id="UP000681722">
    <property type="component" value="Unassembled WGS sequence"/>
</dbReference>
<sequence length="151" mass="17370">MQNWTGFFKTAKLDDGTVVFAAPMDQKAKLHVVDIEDTGPIIREILNDPEKFVGQDVCICGEAIAFEDLPKLFTKVTGVPAISKTLTEEEFRSALKQMQMSKFVQDELVDMYKWFEEYGYYGKDKDWTNGQKLTKLNTIEQWLKKTGWKGD</sequence>
<dbReference type="InterPro" id="IPR008030">
    <property type="entry name" value="NmrA-like"/>
</dbReference>
<name>A0A815IJY0_9BILA</name>
<evidence type="ECO:0000256" key="2">
    <source>
        <dbReference type="ARBA" id="ARBA00022857"/>
    </source>
</evidence>
<evidence type="ECO:0000313" key="9">
    <source>
        <dbReference type="Proteomes" id="UP000663829"/>
    </source>
</evidence>
<evidence type="ECO:0000313" key="7">
    <source>
        <dbReference type="EMBL" id="CAF4051706.1"/>
    </source>
</evidence>
<comment type="similarity">
    <text evidence="1">Belongs to the NmrA-type oxidoreductase family.</text>
</comment>
<dbReference type="EMBL" id="CAJNOQ010015827">
    <property type="protein sequence ID" value="CAF1369383.1"/>
    <property type="molecule type" value="Genomic_DNA"/>
</dbReference>
<comment type="caution">
    <text evidence="6">The sequence shown here is derived from an EMBL/GenBank/DDBJ whole genome shotgun (WGS) entry which is preliminary data.</text>
</comment>
<dbReference type="EMBL" id="CAJOBC010074570">
    <property type="protein sequence ID" value="CAF4254153.1"/>
    <property type="molecule type" value="Genomic_DNA"/>
</dbReference>
<dbReference type="AlphaFoldDB" id="A0A815IJY0"/>
<keyword evidence="2" id="KW-0521">NADP</keyword>
<accession>A0A815IJY0</accession>
<evidence type="ECO:0000256" key="1">
    <source>
        <dbReference type="ARBA" id="ARBA00006328"/>
    </source>
</evidence>